<name>A0ACB1AES1_MELEN</name>
<accession>A0ACB1AES1</accession>
<evidence type="ECO:0000313" key="2">
    <source>
        <dbReference type="Proteomes" id="UP001497535"/>
    </source>
</evidence>
<organism evidence="1 2">
    <name type="scientific">Meloidogyne enterolobii</name>
    <name type="common">Root-knot nematode worm</name>
    <name type="synonym">Meloidogyne mayaguensis</name>
    <dbReference type="NCBI Taxonomy" id="390850"/>
    <lineage>
        <taxon>Eukaryota</taxon>
        <taxon>Metazoa</taxon>
        <taxon>Ecdysozoa</taxon>
        <taxon>Nematoda</taxon>
        <taxon>Chromadorea</taxon>
        <taxon>Rhabditida</taxon>
        <taxon>Tylenchina</taxon>
        <taxon>Tylenchomorpha</taxon>
        <taxon>Tylenchoidea</taxon>
        <taxon>Meloidogynidae</taxon>
        <taxon>Meloidogyninae</taxon>
        <taxon>Meloidogyne</taxon>
    </lineage>
</organism>
<proteinExistence type="predicted"/>
<comment type="caution">
    <text evidence="1">The sequence shown here is derived from an EMBL/GenBank/DDBJ whole genome shotgun (WGS) entry which is preliminary data.</text>
</comment>
<sequence>MLLYGTEEPAQPSDQRYGPYVPQQFHRPSSGGIGQPSQVGTNNRRVNGGGGGGNFNKNGGGSGGWPGWFTGSPTANRPLQHQHINNNIPPPQFKKNFNNNNNNGGGGGVSPQFSSNNNNNIFGNFIRHLSRIVNSRRD</sequence>
<dbReference type="Proteomes" id="UP001497535">
    <property type="component" value="Unassembled WGS sequence"/>
</dbReference>
<evidence type="ECO:0000313" key="1">
    <source>
        <dbReference type="EMBL" id="CAK5090027.1"/>
    </source>
</evidence>
<keyword evidence="2" id="KW-1185">Reference proteome</keyword>
<reference evidence="1" key="1">
    <citation type="submission" date="2023-11" db="EMBL/GenBank/DDBJ databases">
        <authorList>
            <person name="Poullet M."/>
        </authorList>
    </citation>
    <scope>NUCLEOTIDE SEQUENCE</scope>
    <source>
        <strain evidence="1">E1834</strain>
    </source>
</reference>
<dbReference type="EMBL" id="CAVMJV010000080">
    <property type="protein sequence ID" value="CAK5090027.1"/>
    <property type="molecule type" value="Genomic_DNA"/>
</dbReference>
<gene>
    <name evidence="1" type="ORF">MENTE1834_LOCUS37789</name>
</gene>
<protein>
    <submittedName>
        <fullName evidence="1">Uncharacterized protein</fullName>
    </submittedName>
</protein>